<name>A0A0G0H5X2_9BACT</name>
<evidence type="ECO:0000313" key="3">
    <source>
        <dbReference type="Proteomes" id="UP000034701"/>
    </source>
</evidence>
<feature type="transmembrane region" description="Helical" evidence="1">
    <location>
        <begin position="7"/>
        <end position="27"/>
    </location>
</feature>
<reference evidence="2 3" key="1">
    <citation type="journal article" date="2015" name="Nature">
        <title>rRNA introns, odd ribosomes, and small enigmatic genomes across a large radiation of phyla.</title>
        <authorList>
            <person name="Brown C.T."/>
            <person name="Hug L.A."/>
            <person name="Thomas B.C."/>
            <person name="Sharon I."/>
            <person name="Castelle C.J."/>
            <person name="Singh A."/>
            <person name="Wilkins M.J."/>
            <person name="Williams K.H."/>
            <person name="Banfield J.F."/>
        </authorList>
    </citation>
    <scope>NUCLEOTIDE SEQUENCE [LARGE SCALE GENOMIC DNA]</scope>
</reference>
<sequence length="82" mass="9690">MQKKIKKILVLTIGIIFIIFGLLGLVLPFLQGIIFLAIGLFLTSLYFPKVYLWIEKHTEKYPRLSRKIKKIEVWIRKFIGEI</sequence>
<evidence type="ECO:0000256" key="1">
    <source>
        <dbReference type="SAM" id="Phobius"/>
    </source>
</evidence>
<gene>
    <name evidence="2" type="ORF">US45_C0002G0017</name>
</gene>
<evidence type="ECO:0000313" key="2">
    <source>
        <dbReference type="EMBL" id="KKQ33940.1"/>
    </source>
</evidence>
<comment type="caution">
    <text evidence="2">The sequence shown here is derived from an EMBL/GenBank/DDBJ whole genome shotgun (WGS) entry which is preliminary data.</text>
</comment>
<organism evidence="2 3">
    <name type="scientific">Candidatus Nomurabacteria bacterium GW2011_GWA1_37_20</name>
    <dbReference type="NCBI Taxonomy" id="1618729"/>
    <lineage>
        <taxon>Bacteria</taxon>
        <taxon>Candidatus Nomuraibacteriota</taxon>
    </lineage>
</organism>
<dbReference type="AlphaFoldDB" id="A0A0G0H5X2"/>
<feature type="transmembrane region" description="Helical" evidence="1">
    <location>
        <begin position="33"/>
        <end position="54"/>
    </location>
</feature>
<proteinExistence type="predicted"/>
<keyword evidence="1" id="KW-1133">Transmembrane helix</keyword>
<protein>
    <recommendedName>
        <fullName evidence="4">Transmembrane protein (PGPGW)</fullName>
    </recommendedName>
</protein>
<dbReference type="Proteomes" id="UP000034701">
    <property type="component" value="Unassembled WGS sequence"/>
</dbReference>
<keyword evidence="1" id="KW-0812">Transmembrane</keyword>
<evidence type="ECO:0008006" key="4">
    <source>
        <dbReference type="Google" id="ProtNLM"/>
    </source>
</evidence>
<keyword evidence="1" id="KW-0472">Membrane</keyword>
<dbReference type="EMBL" id="LBTA01000002">
    <property type="protein sequence ID" value="KKQ33940.1"/>
    <property type="molecule type" value="Genomic_DNA"/>
</dbReference>
<accession>A0A0G0H5X2</accession>